<feature type="region of interest" description="Disordered" evidence="11">
    <location>
        <begin position="594"/>
        <end position="619"/>
    </location>
</feature>
<dbReference type="Gene3D" id="1.10.45.10">
    <property type="entry name" value="Vanillyl-alcohol Oxidase, Chain A, domain 4"/>
    <property type="match status" value="1"/>
</dbReference>
<keyword evidence="13" id="KW-0696">RNA-directed RNA polymerase</keyword>
<dbReference type="FunFam" id="3.30.70.2740:FF:000001">
    <property type="entry name" value="D-lactate dehydrogenase mitochondrial"/>
    <property type="match status" value="1"/>
</dbReference>
<evidence type="ECO:0000256" key="8">
    <source>
        <dbReference type="ARBA" id="ARBA00023128"/>
    </source>
</evidence>
<dbReference type="SUPFAM" id="SSF55103">
    <property type="entry name" value="FAD-linked oxidases, C-terminal domain"/>
    <property type="match status" value="1"/>
</dbReference>
<gene>
    <name evidence="13" type="ORF">A9K55_005712</name>
</gene>
<keyword evidence="6" id="KW-0809">Transit peptide</keyword>
<reference evidence="13 14" key="1">
    <citation type="journal article" date="2017" name="BMC Genomics">
        <title>Chromosome level assembly and secondary metabolite potential of the parasitic fungus Cordyceps militaris.</title>
        <authorList>
            <person name="Kramer G.J."/>
            <person name="Nodwell J.R."/>
        </authorList>
    </citation>
    <scope>NUCLEOTIDE SEQUENCE [LARGE SCALE GENOMIC DNA]</scope>
    <source>
        <strain evidence="13 14">ATCC 34164</strain>
    </source>
</reference>
<dbReference type="InterPro" id="IPR036318">
    <property type="entry name" value="FAD-bd_PCMH-like_sf"/>
</dbReference>
<evidence type="ECO:0000313" key="14">
    <source>
        <dbReference type="Proteomes" id="UP000323067"/>
    </source>
</evidence>
<evidence type="ECO:0000256" key="3">
    <source>
        <dbReference type="ARBA" id="ARBA00008000"/>
    </source>
</evidence>
<keyword evidence="13" id="KW-0548">Nucleotidyltransferase</keyword>
<dbReference type="InterPro" id="IPR016169">
    <property type="entry name" value="FAD-bd_PCMH_sub2"/>
</dbReference>
<dbReference type="VEuPathDB" id="FungiDB:A9K55_005712"/>
<evidence type="ECO:0000256" key="5">
    <source>
        <dbReference type="ARBA" id="ARBA00022827"/>
    </source>
</evidence>
<evidence type="ECO:0000256" key="6">
    <source>
        <dbReference type="ARBA" id="ARBA00022946"/>
    </source>
</evidence>
<comment type="similarity">
    <text evidence="3">Belongs to the FAD-binding oxidoreductase/transferase type 4 family.</text>
</comment>
<dbReference type="Proteomes" id="UP000323067">
    <property type="component" value="Chromosome vi"/>
</dbReference>
<dbReference type="VEuPathDB" id="FungiDB:CCM_03262"/>
<feature type="domain" description="FAD-binding PCMH-type" evidence="12">
    <location>
        <begin position="109"/>
        <end position="288"/>
    </location>
</feature>
<evidence type="ECO:0000256" key="10">
    <source>
        <dbReference type="ARBA" id="ARBA00051436"/>
    </source>
</evidence>
<dbReference type="GO" id="GO:1903457">
    <property type="term" value="P:lactate catabolic process"/>
    <property type="evidence" value="ECO:0007669"/>
    <property type="project" value="TreeGrafter"/>
</dbReference>
<evidence type="ECO:0000256" key="7">
    <source>
        <dbReference type="ARBA" id="ARBA00023002"/>
    </source>
</evidence>
<evidence type="ECO:0000259" key="12">
    <source>
        <dbReference type="PROSITE" id="PS51387"/>
    </source>
</evidence>
<feature type="region of interest" description="Disordered" evidence="11">
    <location>
        <begin position="1788"/>
        <end position="1858"/>
    </location>
</feature>
<name>A0A2H4S9X8_CORMI</name>
<evidence type="ECO:0000256" key="1">
    <source>
        <dbReference type="ARBA" id="ARBA00001974"/>
    </source>
</evidence>
<keyword evidence="7" id="KW-0560">Oxidoreductase</keyword>
<dbReference type="Pfam" id="PF01565">
    <property type="entry name" value="FAD_binding_4"/>
    <property type="match status" value="1"/>
</dbReference>
<dbReference type="OrthoDB" id="6513042at2759"/>
<dbReference type="GO" id="GO:0008720">
    <property type="term" value="F:D-lactate dehydrogenase (NAD+) activity"/>
    <property type="evidence" value="ECO:0007669"/>
    <property type="project" value="TreeGrafter"/>
</dbReference>
<keyword evidence="13" id="KW-0808">Transferase</keyword>
<dbReference type="InterPro" id="IPR006094">
    <property type="entry name" value="Oxid_FAD_bind_N"/>
</dbReference>
<dbReference type="EMBL" id="CP023323">
    <property type="protein sequence ID" value="ATY59918.1"/>
    <property type="molecule type" value="Genomic_DNA"/>
</dbReference>
<dbReference type="GO" id="GO:0071949">
    <property type="term" value="F:FAD binding"/>
    <property type="evidence" value="ECO:0007669"/>
    <property type="project" value="InterPro"/>
</dbReference>
<keyword evidence="4" id="KW-0285">Flavoprotein</keyword>
<dbReference type="InterPro" id="IPR016166">
    <property type="entry name" value="FAD-bd_PCMH"/>
</dbReference>
<dbReference type="InterPro" id="IPR016171">
    <property type="entry name" value="Vanillyl_alc_oxidase_C-sub2"/>
</dbReference>
<dbReference type="PROSITE" id="PS51387">
    <property type="entry name" value="FAD_PCMH"/>
    <property type="match status" value="1"/>
</dbReference>
<keyword evidence="5" id="KW-0274">FAD</keyword>
<dbReference type="FunFam" id="3.30.465.10:FF:000014">
    <property type="entry name" value="D-lactate dehydrogenase (Cytochrome), putative"/>
    <property type="match status" value="1"/>
</dbReference>
<dbReference type="Pfam" id="PF02913">
    <property type="entry name" value="FAD-oxidase_C"/>
    <property type="match status" value="1"/>
</dbReference>
<keyword evidence="8" id="KW-0496">Mitochondrion</keyword>
<protein>
    <recommendedName>
        <fullName evidence="9">D-lactate dehydrogenase (cytochrome)</fullName>
        <ecNumber evidence="9">1.1.2.4</ecNumber>
    </recommendedName>
</protein>
<dbReference type="PANTHER" id="PTHR11748:SF111">
    <property type="entry name" value="D-LACTATE DEHYDROGENASE, MITOCHONDRIAL-RELATED"/>
    <property type="match status" value="1"/>
</dbReference>
<dbReference type="PANTHER" id="PTHR11748">
    <property type="entry name" value="D-LACTATE DEHYDROGENASE"/>
    <property type="match status" value="1"/>
</dbReference>
<comment type="catalytic activity">
    <reaction evidence="10">
        <text>(R)-lactate + 2 Fe(III)-[cytochrome c] = 2 Fe(II)-[cytochrome c] + pyruvate + 2 H(+)</text>
        <dbReference type="Rhea" id="RHEA:13521"/>
        <dbReference type="Rhea" id="RHEA-COMP:10350"/>
        <dbReference type="Rhea" id="RHEA-COMP:14399"/>
        <dbReference type="ChEBI" id="CHEBI:15361"/>
        <dbReference type="ChEBI" id="CHEBI:15378"/>
        <dbReference type="ChEBI" id="CHEBI:16004"/>
        <dbReference type="ChEBI" id="CHEBI:29033"/>
        <dbReference type="ChEBI" id="CHEBI:29034"/>
        <dbReference type="EC" id="1.1.2.4"/>
    </reaction>
</comment>
<evidence type="ECO:0000256" key="9">
    <source>
        <dbReference type="ARBA" id="ARBA00038897"/>
    </source>
</evidence>
<dbReference type="InterPro" id="IPR057596">
    <property type="entry name" value="RDRP_core"/>
</dbReference>
<accession>A0A2H4S9X8</accession>
<evidence type="ECO:0000256" key="4">
    <source>
        <dbReference type="ARBA" id="ARBA00022630"/>
    </source>
</evidence>
<dbReference type="Gene3D" id="3.30.70.2740">
    <property type="match status" value="1"/>
</dbReference>
<dbReference type="GO" id="GO:0003968">
    <property type="term" value="F:RNA-directed RNA polymerase activity"/>
    <property type="evidence" value="ECO:0007669"/>
    <property type="project" value="UniProtKB-KW"/>
</dbReference>
<organism evidence="13 14">
    <name type="scientific">Cordyceps militaris</name>
    <name type="common">Caterpillar fungus</name>
    <name type="synonym">Clavaria militaris</name>
    <dbReference type="NCBI Taxonomy" id="73501"/>
    <lineage>
        <taxon>Eukaryota</taxon>
        <taxon>Fungi</taxon>
        <taxon>Dikarya</taxon>
        <taxon>Ascomycota</taxon>
        <taxon>Pezizomycotina</taxon>
        <taxon>Sordariomycetes</taxon>
        <taxon>Hypocreomycetidae</taxon>
        <taxon>Hypocreales</taxon>
        <taxon>Cordycipitaceae</taxon>
        <taxon>Cordyceps</taxon>
    </lineage>
</organism>
<dbReference type="SUPFAM" id="SSF56176">
    <property type="entry name" value="FAD-binding/transporter-associated domain-like"/>
    <property type="match status" value="1"/>
</dbReference>
<dbReference type="VEuPathDB" id="FungiDB:CCM_03261"/>
<comment type="subcellular location">
    <subcellularLocation>
        <location evidence="2">Mitochondrion</location>
    </subcellularLocation>
</comment>
<sequence>MLRSLCKSRFRGRRFAVPSRQCQSTTTHSAKSASSWSSGALIGIATATGAIGWSVAQWQTEKISSQVHSGIPSAAIKEIVSELGNEEIISTDDEDLKRHGYSEWSTVNPDTLPVAVAYPRSTEDVAAIARICHTYRVPLIAFSGGTSLEGNFSAPYGGISVDFAHMDRILQLNKDDMDVVVQPSIGWQDLNQALADRGAGLFFPVDPGPTAKIGGMIGTNCSGTNAVRYGTMKDWVINLTVVLADGRIIKTRRRPRKSSAGYNLNGLFVGSEGTLGIVTEATLKLAVIPDAYSVGVVSFPTIRAAAAAAAGVMRAGVPVACMEIMDDVQMRVVNLSGHTAPRTWKELPTLFFKFSGSKASVAENISTVQAITSENGGEEFEFAKDEREQKLLWSARKESLWSMLALRKADEDVWSTDVAVPLSRLADLIEVSKKEMDDLGMFASILGHIGDGNFHESILYNRNDPEERARVARCVHNMVHRALNMEGTCTGEHSIGWGKKASLVAELGQETVDVMATIKHALDPRWVLNPGKIMDVPWLPRETYLDSADVVVTPIRRLVKEPWFLSDLLHTTSLNQMTTYYQYPEQLAEKWSNAELSEDRSRSASRNPRDDDDVPPQPSLERSFISLKLSNMPKDITIQKIYKAFSPKGCIQSLEIFDARPLELMAVGRIDFAPPPKIEFWKNGRFELQLDEQEKPVTISVALNEVRHGAPKSAADQRYPDIISMQLKSLDFGTLGKDTMVIGATIETTEPGDLSLEFNNRKGEVVMYFQFEERQRRTSRKRQYKLITNVSAISKAPDILDLMPPDSKRWHCNDSWVRATDIYEVLSEPLLLPISTYSRSKLGKCIDISRLKTFRCTIDEAKAQSLTAVEHFMMALDQYNIDPTRTTLKLERDQKCMWDILDHQTTGSSNALEYLGLTANCIYLDFAVRYRLEVCVSRGYLREYALDAVFLEKLASLDVAKASRMLDYIADQELQVEDPMQIFENAEFLCAPAKKRIPHYCSLVLKVNITPTCLKVNSPNVESSNRVMRKYNNLHDRFLRVQFLSETESDRIAKDRYNNDDVWKRLLRALHKGIRIGDRTYEFLAFGNSQLREGSVTFFCPTAHLSCDDIRKWLGNFDHIRNIAKFGARLGQCFSTTREVRGIRVPTVRLIDDIETEGECFSDGVGIISGLLGKLVVDEMKLDVVGEPSAFQFRMGGAKGVLAVWPREYAKHMEVCVRKSQIKFTTEANTLEIVKCAKTTTATLNRQTIIILEHLGVSCGAFLELLNTHIKQYEEAMTDRTAAIDLLTKFVDENQTTVIIAELLKADFQDPFVKNLLKLWRSWSLKLMKEKCRIHVEKSAFVMGCVDETGTLQGHSKKTEGSNTKRMDDLPQIFLQISNRKYRNKTTIIKGLCLIGRNPSLHAGDIRVVQAVDMPCLRHLKDVVVFPSKGDRSLPSMLSGGDLDGDDYFVIWEPTLMPKVWNTPPMHSEPVNPQNLDRDVEVNDLRNFVVKYMKNDFLGLIAYSHLAHADKKGAVDYPKTGIPAEWTRAKYQPKEWPHFMQPKSRTYHSRRALGKLYDRVADENFDYVPSCEDEFDSRVSQGIHLTDDILAIARDIKTEYDQAARRLLKQFRLATEFELYSGWAMSKPAVGSDYKRQEDLGQQFGALKQRFRDMCIQAAGEAGGGQLEVLVAAMYKVTQNEVKCFLAAAEGGNLTYSSKPMPLIGFPWIFHWVLVKIAMGRDYKPLETSLAAAVRPTPMAPARKTDDDAPRVVDAPTEPRMSIEEPKSAGKVKEQANLLDFGAADVDAKPATTPYETPDETAESVALSRGAKGHEMVARESDSGAQSLGSLEPCRERSPGVPHTVPSPPISGHLEYRESGMDRLLRLYEDSEDSEED</sequence>
<proteinExistence type="inferred from homology"/>
<dbReference type="InterPro" id="IPR004113">
    <property type="entry name" value="FAD-bd_oxidored_4_C"/>
</dbReference>
<dbReference type="Pfam" id="PF05183">
    <property type="entry name" value="RdRP"/>
    <property type="match status" value="1"/>
</dbReference>
<dbReference type="FunFam" id="1.10.45.10:FF:000001">
    <property type="entry name" value="D-lactate dehydrogenase mitochondrial"/>
    <property type="match status" value="1"/>
</dbReference>
<comment type="cofactor">
    <cofactor evidence="1">
        <name>FAD</name>
        <dbReference type="ChEBI" id="CHEBI:57692"/>
    </cofactor>
</comment>
<dbReference type="InterPro" id="IPR016164">
    <property type="entry name" value="FAD-linked_Oxase-like_C"/>
</dbReference>
<evidence type="ECO:0000256" key="11">
    <source>
        <dbReference type="SAM" id="MobiDB-lite"/>
    </source>
</evidence>
<feature type="compositionally biased region" description="Basic and acidic residues" evidence="11">
    <location>
        <begin position="1812"/>
        <end position="1822"/>
    </location>
</feature>
<dbReference type="GO" id="GO:0004458">
    <property type="term" value="F:D-lactate dehydrogenase (cytochrome) activity"/>
    <property type="evidence" value="ECO:0007669"/>
    <property type="project" value="UniProtKB-EC"/>
</dbReference>
<dbReference type="Gene3D" id="3.30.465.10">
    <property type="match status" value="1"/>
</dbReference>
<dbReference type="GO" id="GO:0005739">
    <property type="term" value="C:mitochondrion"/>
    <property type="evidence" value="ECO:0007669"/>
    <property type="project" value="UniProtKB-SubCell"/>
</dbReference>
<dbReference type="EC" id="1.1.2.4" evidence="9"/>
<evidence type="ECO:0000313" key="13">
    <source>
        <dbReference type="EMBL" id="ATY59918.1"/>
    </source>
</evidence>
<evidence type="ECO:0000256" key="2">
    <source>
        <dbReference type="ARBA" id="ARBA00004173"/>
    </source>
</evidence>